<dbReference type="NCBIfam" id="TIGR00254">
    <property type="entry name" value="GGDEF"/>
    <property type="match status" value="1"/>
</dbReference>
<feature type="transmembrane region" description="Helical" evidence="2">
    <location>
        <begin position="263"/>
        <end position="285"/>
    </location>
</feature>
<evidence type="ECO:0000259" key="3">
    <source>
        <dbReference type="PROSITE" id="PS50883"/>
    </source>
</evidence>
<dbReference type="Proteomes" id="UP000552709">
    <property type="component" value="Unassembled WGS sequence"/>
</dbReference>
<name>A0A7W8JXT5_9DEIO</name>
<feature type="transmembrane region" description="Helical" evidence="2">
    <location>
        <begin position="106"/>
        <end position="123"/>
    </location>
</feature>
<evidence type="ECO:0000259" key="4">
    <source>
        <dbReference type="PROSITE" id="PS50887"/>
    </source>
</evidence>
<dbReference type="InterPro" id="IPR035919">
    <property type="entry name" value="EAL_sf"/>
</dbReference>
<accession>A0A7W8JXT5</accession>
<dbReference type="PROSITE" id="PS50887">
    <property type="entry name" value="GGDEF"/>
    <property type="match status" value="1"/>
</dbReference>
<dbReference type="AlphaFoldDB" id="A0A7W8JXT5"/>
<dbReference type="Pfam" id="PF00563">
    <property type="entry name" value="EAL"/>
    <property type="match status" value="1"/>
</dbReference>
<dbReference type="Gene3D" id="3.20.20.450">
    <property type="entry name" value="EAL domain"/>
    <property type="match status" value="1"/>
</dbReference>
<evidence type="ECO:0000313" key="6">
    <source>
        <dbReference type="Proteomes" id="UP000552709"/>
    </source>
</evidence>
<feature type="transmembrane region" description="Helical" evidence="2">
    <location>
        <begin position="166"/>
        <end position="189"/>
    </location>
</feature>
<dbReference type="SUPFAM" id="SSF141868">
    <property type="entry name" value="EAL domain-like"/>
    <property type="match status" value="1"/>
</dbReference>
<organism evidence="5 6">
    <name type="scientific">Deinococcus humi</name>
    <dbReference type="NCBI Taxonomy" id="662880"/>
    <lineage>
        <taxon>Bacteria</taxon>
        <taxon>Thermotogati</taxon>
        <taxon>Deinococcota</taxon>
        <taxon>Deinococci</taxon>
        <taxon>Deinococcales</taxon>
        <taxon>Deinococcaceae</taxon>
        <taxon>Deinococcus</taxon>
    </lineage>
</organism>
<dbReference type="GO" id="GO:0071111">
    <property type="term" value="F:cyclic-guanylate-specific phosphodiesterase activity"/>
    <property type="evidence" value="ECO:0007669"/>
    <property type="project" value="InterPro"/>
</dbReference>
<comment type="caution">
    <text evidence="5">The sequence shown here is derived from an EMBL/GenBank/DDBJ whole genome shotgun (WGS) entry which is preliminary data.</text>
</comment>
<sequence>MLASLPRSLLVSLTMLLLSAGLHTGWLVFRWGDAAAQEWYSDLHYLLVAGLFLVVVAQLFHRRTEGLRVAFLWLLAHALVRFGAESVWVFLELIVKVPPFPSVADGLYFLAYLLQGGAFLALARQPLRSMSTARLALDSLIVVGAVGVFSWYLFLAQIASNPGEPLLTRLVSLAYPIFDLFLLSLLLLAVFRTQRLRPHEVLFAFGLGLNIVGDYLFAYFTYTGTYATGNPIDALWAWSFVIEGFGAALAMRSAPQEQRGVGALQLNATLLAPYLALLSSFALLLRVYEARSLAATGALWGTALVTLLVMVRQIVMFADNARLHRALAAREAQVAHLALHDALTELPNRRALMMQLHDAVRCAQVAGSRLAVLFIDLDGFKRINDTLGHAAGDTTLKEIAGRLRSHVPPEAHVARLSGDEFAVVLPDLPDTEAPVRVGRRLLAALDEPFILDGTSVNVGASIGVGIWPDHASDSEELLGSADAAMYHVKAHGKHDVQLFSPDLDAHRRARQGLECALRGALDRNEVSLRYQPLCDLAGKVVGAEALMRWKHLELGEVSPERFIPVAEDLGLIVPFGEWVLREACRQAAEWRLQGLTLRIAVNVSPAQLACADFPDQVWAALARAQLPAEALELEITERLVVQDGAQTAGVLETLGRQGVRIVIDDFGVGHSALAYLLRLPITGLKIDRSFVQQLQGRGNSEQGTERVVQAVTSLAHSLGLSVVAEGIETVSQRQRVHDLGCDYLQGYLLAPPLTPSDFESWWRAHEVQRQREQNAGQSAHLQAAELPPGKSILASR</sequence>
<feature type="transmembrane region" description="Helical" evidence="2">
    <location>
        <begin position="43"/>
        <end position="60"/>
    </location>
</feature>
<dbReference type="EMBL" id="JACHFL010000016">
    <property type="protein sequence ID" value="MBB5365211.1"/>
    <property type="molecule type" value="Genomic_DNA"/>
</dbReference>
<feature type="transmembrane region" description="Helical" evidence="2">
    <location>
        <begin position="135"/>
        <end position="154"/>
    </location>
</feature>
<feature type="domain" description="GGDEF" evidence="4">
    <location>
        <begin position="368"/>
        <end position="501"/>
    </location>
</feature>
<feature type="transmembrane region" description="Helical" evidence="2">
    <location>
        <begin position="201"/>
        <end position="222"/>
    </location>
</feature>
<protein>
    <submittedName>
        <fullName evidence="5">Diguanylate cyclase (GGDEF)-like protein</fullName>
    </submittedName>
</protein>
<feature type="region of interest" description="Disordered" evidence="1">
    <location>
        <begin position="772"/>
        <end position="796"/>
    </location>
</feature>
<dbReference type="RefSeq" id="WP_184136524.1">
    <property type="nucleotide sequence ID" value="NZ_JACHFL010000016.1"/>
</dbReference>
<reference evidence="5 6" key="1">
    <citation type="submission" date="2020-08" db="EMBL/GenBank/DDBJ databases">
        <title>Genomic Encyclopedia of Type Strains, Phase IV (KMG-IV): sequencing the most valuable type-strain genomes for metagenomic binning, comparative biology and taxonomic classification.</title>
        <authorList>
            <person name="Goeker M."/>
        </authorList>
    </citation>
    <scope>NUCLEOTIDE SEQUENCE [LARGE SCALE GENOMIC DNA]</scope>
    <source>
        <strain evidence="5 6">DSM 27939</strain>
    </source>
</reference>
<feature type="transmembrane region" description="Helical" evidence="2">
    <location>
        <begin position="297"/>
        <end position="315"/>
    </location>
</feature>
<dbReference type="Gene3D" id="3.30.70.270">
    <property type="match status" value="1"/>
</dbReference>
<dbReference type="Pfam" id="PF00990">
    <property type="entry name" value="GGDEF"/>
    <property type="match status" value="1"/>
</dbReference>
<evidence type="ECO:0000256" key="1">
    <source>
        <dbReference type="SAM" id="MobiDB-lite"/>
    </source>
</evidence>
<dbReference type="SMART" id="SM00267">
    <property type="entry name" value="GGDEF"/>
    <property type="match status" value="1"/>
</dbReference>
<evidence type="ECO:0000256" key="2">
    <source>
        <dbReference type="SAM" id="Phobius"/>
    </source>
</evidence>
<feature type="domain" description="EAL" evidence="3">
    <location>
        <begin position="510"/>
        <end position="766"/>
    </location>
</feature>
<dbReference type="PANTHER" id="PTHR33121:SF70">
    <property type="entry name" value="SIGNALING PROTEIN YKOW"/>
    <property type="match status" value="1"/>
</dbReference>
<dbReference type="PROSITE" id="PS50883">
    <property type="entry name" value="EAL"/>
    <property type="match status" value="1"/>
</dbReference>
<keyword evidence="6" id="KW-1185">Reference proteome</keyword>
<proteinExistence type="predicted"/>
<dbReference type="InterPro" id="IPR043128">
    <property type="entry name" value="Rev_trsase/Diguanyl_cyclase"/>
</dbReference>
<keyword evidence="2" id="KW-1133">Transmembrane helix</keyword>
<keyword evidence="2" id="KW-0812">Transmembrane</keyword>
<dbReference type="SUPFAM" id="SSF55073">
    <property type="entry name" value="Nucleotide cyclase"/>
    <property type="match status" value="1"/>
</dbReference>
<gene>
    <name evidence="5" type="ORF">HNQ08_004332</name>
</gene>
<feature type="transmembrane region" description="Helical" evidence="2">
    <location>
        <begin position="72"/>
        <end position="94"/>
    </location>
</feature>
<dbReference type="InterPro" id="IPR050706">
    <property type="entry name" value="Cyclic-di-GMP_PDE-like"/>
</dbReference>
<keyword evidence="2" id="KW-0472">Membrane</keyword>
<dbReference type="CDD" id="cd01949">
    <property type="entry name" value="GGDEF"/>
    <property type="match status" value="1"/>
</dbReference>
<dbReference type="InterPro" id="IPR000160">
    <property type="entry name" value="GGDEF_dom"/>
</dbReference>
<evidence type="ECO:0000313" key="5">
    <source>
        <dbReference type="EMBL" id="MBB5365211.1"/>
    </source>
</evidence>
<dbReference type="CDD" id="cd01948">
    <property type="entry name" value="EAL"/>
    <property type="match status" value="1"/>
</dbReference>
<dbReference type="PANTHER" id="PTHR33121">
    <property type="entry name" value="CYCLIC DI-GMP PHOSPHODIESTERASE PDEF"/>
    <property type="match status" value="1"/>
</dbReference>
<dbReference type="InterPro" id="IPR029787">
    <property type="entry name" value="Nucleotide_cyclase"/>
</dbReference>
<dbReference type="SMART" id="SM00052">
    <property type="entry name" value="EAL"/>
    <property type="match status" value="1"/>
</dbReference>
<dbReference type="InterPro" id="IPR001633">
    <property type="entry name" value="EAL_dom"/>
</dbReference>